<dbReference type="AlphaFoldDB" id="A0A371FTR9"/>
<dbReference type="Proteomes" id="UP000257109">
    <property type="component" value="Unassembled WGS sequence"/>
</dbReference>
<sequence>MHTSCHLHLVIVYHIIYYLKDTFTCVLFFPTRKSLSLVGYSDAVGLVVSIQVEQSLVGACFFVLLLNITGYVYDLL</sequence>
<organism evidence="1 2">
    <name type="scientific">Mucuna pruriens</name>
    <name type="common">Velvet bean</name>
    <name type="synonym">Dolichos pruriens</name>
    <dbReference type="NCBI Taxonomy" id="157652"/>
    <lineage>
        <taxon>Eukaryota</taxon>
        <taxon>Viridiplantae</taxon>
        <taxon>Streptophyta</taxon>
        <taxon>Embryophyta</taxon>
        <taxon>Tracheophyta</taxon>
        <taxon>Spermatophyta</taxon>
        <taxon>Magnoliopsida</taxon>
        <taxon>eudicotyledons</taxon>
        <taxon>Gunneridae</taxon>
        <taxon>Pentapetalae</taxon>
        <taxon>rosids</taxon>
        <taxon>fabids</taxon>
        <taxon>Fabales</taxon>
        <taxon>Fabaceae</taxon>
        <taxon>Papilionoideae</taxon>
        <taxon>50 kb inversion clade</taxon>
        <taxon>NPAAA clade</taxon>
        <taxon>indigoferoid/millettioid clade</taxon>
        <taxon>Phaseoleae</taxon>
        <taxon>Mucuna</taxon>
    </lineage>
</organism>
<reference evidence="1" key="1">
    <citation type="submission" date="2018-05" db="EMBL/GenBank/DDBJ databases">
        <title>Draft genome of Mucuna pruriens seed.</title>
        <authorList>
            <person name="Nnadi N.E."/>
            <person name="Vos R."/>
            <person name="Hasami M.H."/>
            <person name="Devisetty U.K."/>
            <person name="Aguiy J.C."/>
        </authorList>
    </citation>
    <scope>NUCLEOTIDE SEQUENCE [LARGE SCALE GENOMIC DNA]</scope>
    <source>
        <strain evidence="1">JCA_2017</strain>
    </source>
</reference>
<evidence type="ECO:0000313" key="1">
    <source>
        <dbReference type="EMBL" id="RDX81550.1"/>
    </source>
</evidence>
<protein>
    <submittedName>
        <fullName evidence="1">Uncharacterized protein</fullName>
    </submittedName>
</protein>
<feature type="non-terminal residue" evidence="1">
    <location>
        <position position="1"/>
    </location>
</feature>
<name>A0A371FTR9_MUCPR</name>
<dbReference type="EMBL" id="QJKJ01007900">
    <property type="protein sequence ID" value="RDX81550.1"/>
    <property type="molecule type" value="Genomic_DNA"/>
</dbReference>
<keyword evidence="2" id="KW-1185">Reference proteome</keyword>
<proteinExistence type="predicted"/>
<accession>A0A371FTR9</accession>
<comment type="caution">
    <text evidence="1">The sequence shown here is derived from an EMBL/GenBank/DDBJ whole genome shotgun (WGS) entry which is preliminary data.</text>
</comment>
<gene>
    <name evidence="1" type="ORF">CR513_37762</name>
</gene>
<evidence type="ECO:0000313" key="2">
    <source>
        <dbReference type="Proteomes" id="UP000257109"/>
    </source>
</evidence>